<dbReference type="CDD" id="cd16893">
    <property type="entry name" value="LT_MltC_MltE"/>
    <property type="match status" value="1"/>
</dbReference>
<protein>
    <recommendedName>
        <fullName evidence="2">Transglycosylase SLT domain-containing protein</fullName>
    </recommendedName>
</protein>
<comment type="caution">
    <text evidence="3">The sequence shown here is derived from an EMBL/GenBank/DDBJ whole genome shotgun (WGS) entry which is preliminary data.</text>
</comment>
<dbReference type="PANTHER" id="PTHR37423">
    <property type="entry name" value="SOLUBLE LYTIC MUREIN TRANSGLYCOSYLASE-RELATED"/>
    <property type="match status" value="1"/>
</dbReference>
<dbReference type="InterPro" id="IPR023346">
    <property type="entry name" value="Lysozyme-like_dom_sf"/>
</dbReference>
<dbReference type="PANTHER" id="PTHR37423:SF2">
    <property type="entry name" value="MEMBRANE-BOUND LYTIC MUREIN TRANSGLYCOSYLASE C"/>
    <property type="match status" value="1"/>
</dbReference>
<dbReference type="SUPFAM" id="SSF53955">
    <property type="entry name" value="Lysozyme-like"/>
    <property type="match status" value="1"/>
</dbReference>
<evidence type="ECO:0000313" key="4">
    <source>
        <dbReference type="Proteomes" id="UP000256561"/>
    </source>
</evidence>
<sequence>MKQPILVRFYARLPLRLSLWKLVSALALSLWAIPFAVSQQSVTLTEQEQAFKARYQAQFEAFKAQRVREFTEFKLAYNQRLSAYRQKLLMQWGEVEVSDTEKVVLYTEPEVKTVVDFESQTVVVSILHQSDTPPSAEQVVHALKSTNTLANAETNTGILDSFSAQPAANLAFKDLVNRAEISRVKPEINDQDLEEELQYMEALSAQDNQQIDILTQDLPVNEPIIENAKAVLGTSKETMKKSITAQVESNQEAPEQLTNKSITRFKIPIQSKSSDQRLNSVRRYVYQNAEKWKLPPELIVAVIHTESSFNPLAESHIPAYGLMQIVPTSAGIDINDYLNKKRMPMDKDLLFKPDENVLAGSTYLYLLNNRYLKNLSDSQSRLYCVIAAYNTGVGNVARALSEGENKKLTAELVEKINAMPSEDVYQALIEHLPYEETRRYLEKVTTRMTEYKPLI</sequence>
<dbReference type="Proteomes" id="UP000256561">
    <property type="component" value="Unassembled WGS sequence"/>
</dbReference>
<proteinExistence type="inferred from homology"/>
<dbReference type="GO" id="GO:0000270">
    <property type="term" value="P:peptidoglycan metabolic process"/>
    <property type="evidence" value="ECO:0007669"/>
    <property type="project" value="InterPro"/>
</dbReference>
<reference evidence="4" key="1">
    <citation type="submission" date="2018-08" db="EMBL/GenBank/DDBJ databases">
        <authorList>
            <person name="Zhang J."/>
            <person name="Du Z.-J."/>
        </authorList>
    </citation>
    <scope>NUCLEOTIDE SEQUENCE [LARGE SCALE GENOMIC DNA]</scope>
    <source>
        <strain evidence="4">KCTC 52655</strain>
    </source>
</reference>
<name>A0A3D8M4V2_9ALTE</name>
<dbReference type="InterPro" id="IPR008258">
    <property type="entry name" value="Transglycosylase_SLT_dom_1"/>
</dbReference>
<dbReference type="RefSeq" id="WP_115593636.1">
    <property type="nucleotide sequence ID" value="NZ_QRHA01000008.1"/>
</dbReference>
<gene>
    <name evidence="3" type="ORF">DXV75_11830</name>
</gene>
<dbReference type="InterPro" id="IPR000189">
    <property type="entry name" value="Transglyc_AS"/>
</dbReference>
<dbReference type="EMBL" id="QRHA01000008">
    <property type="protein sequence ID" value="RDV24763.1"/>
    <property type="molecule type" value="Genomic_DNA"/>
</dbReference>
<comment type="similarity">
    <text evidence="1">Belongs to the transglycosylase Slt family.</text>
</comment>
<evidence type="ECO:0000259" key="2">
    <source>
        <dbReference type="Pfam" id="PF01464"/>
    </source>
</evidence>
<accession>A0A3D8M4V2</accession>
<dbReference type="PROSITE" id="PS00922">
    <property type="entry name" value="TRANSGLYCOSYLASE"/>
    <property type="match status" value="1"/>
</dbReference>
<dbReference type="GO" id="GO:0008933">
    <property type="term" value="F:peptidoglycan lytic transglycosylase activity"/>
    <property type="evidence" value="ECO:0007669"/>
    <property type="project" value="InterPro"/>
</dbReference>
<evidence type="ECO:0000313" key="3">
    <source>
        <dbReference type="EMBL" id="RDV24763.1"/>
    </source>
</evidence>
<dbReference type="Gene3D" id="1.10.530.10">
    <property type="match status" value="1"/>
</dbReference>
<dbReference type="Pfam" id="PF01464">
    <property type="entry name" value="SLT"/>
    <property type="match status" value="1"/>
</dbReference>
<organism evidence="3 4">
    <name type="scientific">Alteromonas aestuariivivens</name>
    <dbReference type="NCBI Taxonomy" id="1938339"/>
    <lineage>
        <taxon>Bacteria</taxon>
        <taxon>Pseudomonadati</taxon>
        <taxon>Pseudomonadota</taxon>
        <taxon>Gammaproteobacteria</taxon>
        <taxon>Alteromonadales</taxon>
        <taxon>Alteromonadaceae</taxon>
        <taxon>Alteromonas/Salinimonas group</taxon>
        <taxon>Alteromonas</taxon>
    </lineage>
</organism>
<dbReference type="OrthoDB" id="5620293at2"/>
<keyword evidence="4" id="KW-1185">Reference proteome</keyword>
<dbReference type="AlphaFoldDB" id="A0A3D8M4V2"/>
<evidence type="ECO:0000256" key="1">
    <source>
        <dbReference type="ARBA" id="ARBA00007734"/>
    </source>
</evidence>
<feature type="domain" description="Transglycosylase SLT" evidence="2">
    <location>
        <begin position="284"/>
        <end position="407"/>
    </location>
</feature>
<dbReference type="GO" id="GO:0016020">
    <property type="term" value="C:membrane"/>
    <property type="evidence" value="ECO:0007669"/>
    <property type="project" value="InterPro"/>
</dbReference>